<name>A0A191YZZ3_9PSED</name>
<feature type="domain" description="HTH araC/xylS-type" evidence="7">
    <location>
        <begin position="214"/>
        <end position="315"/>
    </location>
</feature>
<dbReference type="GO" id="GO:0005737">
    <property type="term" value="C:cytoplasm"/>
    <property type="evidence" value="ECO:0007669"/>
    <property type="project" value="UniProtKB-SubCell"/>
</dbReference>
<evidence type="ECO:0000256" key="6">
    <source>
        <dbReference type="ARBA" id="ARBA00037345"/>
    </source>
</evidence>
<dbReference type="STRING" id="1853130.PMA3_26245"/>
<dbReference type="SUPFAM" id="SSF51215">
    <property type="entry name" value="Regulatory protein AraC"/>
    <property type="match status" value="1"/>
</dbReference>
<dbReference type="AlphaFoldDB" id="A0A191YZZ3"/>
<dbReference type="Gene3D" id="1.10.10.60">
    <property type="entry name" value="Homeodomain-like"/>
    <property type="match status" value="1"/>
</dbReference>
<dbReference type="InterPro" id="IPR018062">
    <property type="entry name" value="HTH_AraC-typ_CS"/>
</dbReference>
<dbReference type="GO" id="GO:0009893">
    <property type="term" value="P:positive regulation of metabolic process"/>
    <property type="evidence" value="ECO:0007669"/>
    <property type="project" value="UniProtKB-ARBA"/>
</dbReference>
<dbReference type="GO" id="GO:0003700">
    <property type="term" value="F:DNA-binding transcription factor activity"/>
    <property type="evidence" value="ECO:0007669"/>
    <property type="project" value="InterPro"/>
</dbReference>
<comment type="subcellular location">
    <subcellularLocation>
        <location evidence="1">Cytoplasm</location>
    </subcellularLocation>
</comment>
<dbReference type="InterPro" id="IPR035418">
    <property type="entry name" value="AraC-bd_2"/>
</dbReference>
<evidence type="ECO:0000256" key="2">
    <source>
        <dbReference type="ARBA" id="ARBA00023015"/>
    </source>
</evidence>
<organism evidence="8 9">
    <name type="scientific">Pseudomonas silesiensis</name>
    <dbReference type="NCBI Taxonomy" id="1853130"/>
    <lineage>
        <taxon>Bacteria</taxon>
        <taxon>Pseudomonadati</taxon>
        <taxon>Pseudomonadota</taxon>
        <taxon>Gammaproteobacteria</taxon>
        <taxon>Pseudomonadales</taxon>
        <taxon>Pseudomonadaceae</taxon>
        <taxon>Pseudomonas</taxon>
    </lineage>
</organism>
<keyword evidence="4" id="KW-0010">Activator</keyword>
<dbReference type="RefSeq" id="WP_064679903.1">
    <property type="nucleotide sequence ID" value="NZ_CP014870.1"/>
</dbReference>
<comment type="function">
    <text evidence="6">Regulatory protein of the TOL plasmid xyl operons. XylS activates the xylXYZLTEGFJQKIH operon required for the degradation of toluene, m-xylene and p-xylene.</text>
</comment>
<evidence type="ECO:0000259" key="7">
    <source>
        <dbReference type="PROSITE" id="PS01124"/>
    </source>
</evidence>
<proteinExistence type="predicted"/>
<accession>A0A191YZZ3</accession>
<dbReference type="Proteomes" id="UP000078354">
    <property type="component" value="Chromosome"/>
</dbReference>
<dbReference type="EMBL" id="CP014870">
    <property type="protein sequence ID" value="ANJ58467.1"/>
    <property type="molecule type" value="Genomic_DNA"/>
</dbReference>
<evidence type="ECO:0000313" key="8">
    <source>
        <dbReference type="EMBL" id="ANJ58467.1"/>
    </source>
</evidence>
<dbReference type="SMART" id="SM00342">
    <property type="entry name" value="HTH_ARAC"/>
    <property type="match status" value="1"/>
</dbReference>
<dbReference type="InterPro" id="IPR037923">
    <property type="entry name" value="HTH-like"/>
</dbReference>
<evidence type="ECO:0000313" key="9">
    <source>
        <dbReference type="Proteomes" id="UP000078354"/>
    </source>
</evidence>
<evidence type="ECO:0000256" key="1">
    <source>
        <dbReference type="ARBA" id="ARBA00004496"/>
    </source>
</evidence>
<reference evidence="8 9" key="1">
    <citation type="journal article" date="2018" name="Syst. Appl. Microbiol.">
        <title>Pseudomonas silesiensis sp. nov. strain A3T isolated from a biological pesticide sewage treatment plant and analysis of the complete genome sequence.</title>
        <authorList>
            <person name="Kaminski M.A."/>
            <person name="Furmanczyk E.M."/>
            <person name="Sobczak A."/>
            <person name="Dziembowski A."/>
            <person name="Lipinski L."/>
        </authorList>
    </citation>
    <scope>NUCLEOTIDE SEQUENCE [LARGE SCALE GENOMIC DNA]</scope>
    <source>
        <strain evidence="8 9">A3</strain>
    </source>
</reference>
<dbReference type="OrthoDB" id="9023142at2"/>
<dbReference type="Pfam" id="PF14525">
    <property type="entry name" value="AraC_binding_2"/>
    <property type="match status" value="1"/>
</dbReference>
<dbReference type="SUPFAM" id="SSF46689">
    <property type="entry name" value="Homeodomain-like"/>
    <property type="match status" value="1"/>
</dbReference>
<dbReference type="KEGG" id="psil:PMA3_26245"/>
<dbReference type="PROSITE" id="PS01124">
    <property type="entry name" value="HTH_ARAC_FAMILY_2"/>
    <property type="match status" value="1"/>
</dbReference>
<dbReference type="InterPro" id="IPR018060">
    <property type="entry name" value="HTH_AraC"/>
</dbReference>
<keyword evidence="3" id="KW-0238">DNA-binding</keyword>
<keyword evidence="5" id="KW-0804">Transcription</keyword>
<dbReference type="PANTHER" id="PTHR46796">
    <property type="entry name" value="HTH-TYPE TRANSCRIPTIONAL ACTIVATOR RHAS-RELATED"/>
    <property type="match status" value="1"/>
</dbReference>
<sequence length="319" mass="36724">MGIELLSDRSKVFDKADPHMVSAYVKMHVGHHEISLSQPGNHAMLSHRRLADLDLCHISYGSLTRVTSTSLRDKYHLQIMLRGACLQRETNRQRMLLAGDLVVINPHDPIDLTYSKDCEKFILKIPVALLDLVCNEQHWSSPREGLRFGSQVYKLEEIQGFAQLLSLVCREVEMEDNLLPVERHYVQIIARKVLTCLATNLDFQSIDSHKPSLQRVMNHIEMNLKEEISAQALAHLANMSLRGLYLLFDQQVGVTPRRYIVRRKLERIRAALLDPDYRVRNVTELAMDYGLTHLGRFSAEYKEQFAELPSQTLKRRSQA</sequence>
<dbReference type="PANTHER" id="PTHR46796:SF6">
    <property type="entry name" value="ARAC SUBFAMILY"/>
    <property type="match status" value="1"/>
</dbReference>
<dbReference type="InterPro" id="IPR050204">
    <property type="entry name" value="AraC_XylS_family_regulators"/>
</dbReference>
<dbReference type="GO" id="GO:0043565">
    <property type="term" value="F:sequence-specific DNA binding"/>
    <property type="evidence" value="ECO:0007669"/>
    <property type="project" value="InterPro"/>
</dbReference>
<dbReference type="InterPro" id="IPR009057">
    <property type="entry name" value="Homeodomain-like_sf"/>
</dbReference>
<evidence type="ECO:0000256" key="5">
    <source>
        <dbReference type="ARBA" id="ARBA00023163"/>
    </source>
</evidence>
<keyword evidence="9" id="KW-1185">Reference proteome</keyword>
<evidence type="ECO:0000256" key="3">
    <source>
        <dbReference type="ARBA" id="ARBA00023125"/>
    </source>
</evidence>
<protein>
    <submittedName>
        <fullName evidence="8">AraC family transcriptional regulator</fullName>
    </submittedName>
</protein>
<keyword evidence="2" id="KW-0805">Transcription regulation</keyword>
<dbReference type="Pfam" id="PF12833">
    <property type="entry name" value="HTH_18"/>
    <property type="match status" value="1"/>
</dbReference>
<dbReference type="PROSITE" id="PS00041">
    <property type="entry name" value="HTH_ARAC_FAMILY_1"/>
    <property type="match status" value="1"/>
</dbReference>
<evidence type="ECO:0000256" key="4">
    <source>
        <dbReference type="ARBA" id="ARBA00023159"/>
    </source>
</evidence>
<gene>
    <name evidence="8" type="ORF">PMA3_26245</name>
</gene>